<protein>
    <submittedName>
        <fullName evidence="2">Uncharacterized protein (DUF2141 family)</fullName>
    </submittedName>
</protein>
<reference evidence="2 3" key="1">
    <citation type="submission" date="2023-07" db="EMBL/GenBank/DDBJ databases">
        <title>Sorghum-associated microbial communities from plants grown in Nebraska, USA.</title>
        <authorList>
            <person name="Schachtman D."/>
        </authorList>
    </citation>
    <scope>NUCLEOTIDE SEQUENCE [LARGE SCALE GENOMIC DNA]</scope>
    <source>
        <strain evidence="2 3">DS1316</strain>
    </source>
</reference>
<dbReference type="Proteomes" id="UP001264340">
    <property type="component" value="Unassembled WGS sequence"/>
</dbReference>
<dbReference type="EMBL" id="JAVDRP010000025">
    <property type="protein sequence ID" value="MDR6412825.1"/>
    <property type="molecule type" value="Genomic_DNA"/>
</dbReference>
<evidence type="ECO:0000256" key="1">
    <source>
        <dbReference type="SAM" id="SignalP"/>
    </source>
</evidence>
<name>A0ABU1M1E4_9BURK</name>
<feature type="signal peptide" evidence="1">
    <location>
        <begin position="1"/>
        <end position="27"/>
    </location>
</feature>
<accession>A0ABU1M1E4</accession>
<feature type="chain" id="PRO_5045999632" evidence="1">
    <location>
        <begin position="28"/>
        <end position="149"/>
    </location>
</feature>
<organism evidence="2 3">
    <name type="scientific">Paraburkholderia terricola</name>
    <dbReference type="NCBI Taxonomy" id="169427"/>
    <lineage>
        <taxon>Bacteria</taxon>
        <taxon>Pseudomonadati</taxon>
        <taxon>Pseudomonadota</taxon>
        <taxon>Betaproteobacteria</taxon>
        <taxon>Burkholderiales</taxon>
        <taxon>Burkholderiaceae</taxon>
        <taxon>Paraburkholderia</taxon>
    </lineage>
</organism>
<proteinExistence type="predicted"/>
<dbReference type="InterPro" id="IPR018673">
    <property type="entry name" value="DUF2141"/>
</dbReference>
<dbReference type="Pfam" id="PF09912">
    <property type="entry name" value="DUF2141"/>
    <property type="match status" value="1"/>
</dbReference>
<keyword evidence="1" id="KW-0732">Signal</keyword>
<comment type="caution">
    <text evidence="2">The sequence shown here is derived from an EMBL/GenBank/DDBJ whole genome shotgun (WGS) entry which is preliminary data.</text>
</comment>
<evidence type="ECO:0000313" key="3">
    <source>
        <dbReference type="Proteomes" id="UP001264340"/>
    </source>
</evidence>
<evidence type="ECO:0000313" key="2">
    <source>
        <dbReference type="EMBL" id="MDR6412825.1"/>
    </source>
</evidence>
<sequence length="149" mass="16110">MKQTFAKPFLAGLTGAMFLTLSLCARARDLVIQVETLQDKSGQVVANLYDSPAAFRKTPTQQIRLRAAQQNGSGEISLVFHDVPAGTFAVMVFHDRDADGKLKRNLLGIPSEPYGFSGTPTKYGPPSFDEASFRLPAPGAPVTLTIKLK</sequence>
<keyword evidence="3" id="KW-1185">Reference proteome</keyword>
<dbReference type="RefSeq" id="WP_310127129.1">
    <property type="nucleotide sequence ID" value="NZ_JAVDQV010000021.1"/>
</dbReference>
<gene>
    <name evidence="2" type="ORF">J2804_006261</name>
</gene>